<dbReference type="Proteomes" id="UP001174997">
    <property type="component" value="Unassembled WGS sequence"/>
</dbReference>
<reference evidence="2" key="1">
    <citation type="submission" date="2023-06" db="EMBL/GenBank/DDBJ databases">
        <title>Genome-scale phylogeny and comparative genomics of the fungal order Sordariales.</title>
        <authorList>
            <consortium name="Lawrence Berkeley National Laboratory"/>
            <person name="Hensen N."/>
            <person name="Bonometti L."/>
            <person name="Westerberg I."/>
            <person name="Brannstrom I.O."/>
            <person name="Guillou S."/>
            <person name="Cros-Aarteil S."/>
            <person name="Calhoun S."/>
            <person name="Haridas S."/>
            <person name="Kuo A."/>
            <person name="Mondo S."/>
            <person name="Pangilinan J."/>
            <person name="Riley R."/>
            <person name="Labutti K."/>
            <person name="Andreopoulos B."/>
            <person name="Lipzen A."/>
            <person name="Chen C."/>
            <person name="Yanf M."/>
            <person name="Daum C."/>
            <person name="Ng V."/>
            <person name="Clum A."/>
            <person name="Steindorff A."/>
            <person name="Ohm R."/>
            <person name="Martin F."/>
            <person name="Silar P."/>
            <person name="Natvig D."/>
            <person name="Lalanne C."/>
            <person name="Gautier V."/>
            <person name="Ament-Velasquez S.L."/>
            <person name="Kruys A."/>
            <person name="Hutchinson M.I."/>
            <person name="Powell A.J."/>
            <person name="Barry K."/>
            <person name="Miller A.N."/>
            <person name="Grigoriev I.V."/>
            <person name="Debuchy R."/>
            <person name="Gladieux P."/>
            <person name="Thoren M.H."/>
            <person name="Johannesson H."/>
        </authorList>
    </citation>
    <scope>NUCLEOTIDE SEQUENCE</scope>
    <source>
        <strain evidence="2">CBS 307.81</strain>
    </source>
</reference>
<feature type="compositionally biased region" description="Acidic residues" evidence="1">
    <location>
        <begin position="578"/>
        <end position="590"/>
    </location>
</feature>
<protein>
    <submittedName>
        <fullName evidence="2">Uncharacterized protein</fullName>
    </submittedName>
</protein>
<organism evidence="2 3">
    <name type="scientific">Cercophora samala</name>
    <dbReference type="NCBI Taxonomy" id="330535"/>
    <lineage>
        <taxon>Eukaryota</taxon>
        <taxon>Fungi</taxon>
        <taxon>Dikarya</taxon>
        <taxon>Ascomycota</taxon>
        <taxon>Pezizomycotina</taxon>
        <taxon>Sordariomycetes</taxon>
        <taxon>Sordariomycetidae</taxon>
        <taxon>Sordariales</taxon>
        <taxon>Lasiosphaeriaceae</taxon>
        <taxon>Cercophora</taxon>
    </lineage>
</organism>
<feature type="compositionally biased region" description="Acidic residues" evidence="1">
    <location>
        <begin position="539"/>
        <end position="559"/>
    </location>
</feature>
<gene>
    <name evidence="2" type="ORF">QBC41DRAFT_325447</name>
</gene>
<proteinExistence type="predicted"/>
<dbReference type="AlphaFoldDB" id="A0AA39Z977"/>
<evidence type="ECO:0000313" key="3">
    <source>
        <dbReference type="Proteomes" id="UP001174997"/>
    </source>
</evidence>
<evidence type="ECO:0000256" key="1">
    <source>
        <dbReference type="SAM" id="MobiDB-lite"/>
    </source>
</evidence>
<dbReference type="EMBL" id="JAULSY010000085">
    <property type="protein sequence ID" value="KAK0666626.1"/>
    <property type="molecule type" value="Genomic_DNA"/>
</dbReference>
<comment type="caution">
    <text evidence="2">The sequence shown here is derived from an EMBL/GenBank/DDBJ whole genome shotgun (WGS) entry which is preliminary data.</text>
</comment>
<name>A0AA39Z977_9PEZI</name>
<dbReference type="PANTHER" id="PTHR42037">
    <property type="match status" value="1"/>
</dbReference>
<feature type="region of interest" description="Disordered" evidence="1">
    <location>
        <begin position="539"/>
        <end position="590"/>
    </location>
</feature>
<accession>A0AA39Z977</accession>
<keyword evidence="3" id="KW-1185">Reference proteome</keyword>
<dbReference type="Pfam" id="PF14441">
    <property type="entry name" value="OTT_1508_deam"/>
    <property type="match status" value="1"/>
</dbReference>
<sequence>MPSATVSTSTLVQLTPSQAKRLYGAIHLFCALKDVLPQSSKPTVSDDESIVTTPDDDRALYRCFVNKIAQICDTKHGGDTVTSAMILQPGQVEYWIASNSRNKGQMAGVKKFLSEDILKELAGLKGRDLADEAKVSAVSEVLLKKVIAHCRWRLHNYVKRLVNNLGPCIESCAKGSDTEVTMAARLRELLPIAQRAVASWPHDIISFTEHTLLLLLTLKKFYTSSFASFLRDKAPPLTDSHSSSPPSPWAETRHAIGRFHSYTLAIRVFLAARRKWPDLFESPEVIPYPSPPKLPSPLQIKERMCTGKALLHRLTPDAAVHSAYDSLLPQLQALEFDTRLKEAIKDPKSVTTVHAEVTLLSTLRREVLSPSPGREDAHWDFFMEDKFGRYIGCSKPTCLLCDMYFAAFPVEVHRRKGHGNFYPKWRVADIEGPQVNGVVEWLVSDRKNVVEEMIKTLRKEVTGVLVERRGLRGSRYDSRATPSDPFGSVVTAAAGSVRGGLTEGRLMQAQVGHLGSDGGVGGSVHGRGRRDRLVLEEVEEVEDENDGGEGECMEGESVEEVDRLMGQLSVSGGRREGEEGDDDDEGGAKV</sequence>
<evidence type="ECO:0000313" key="2">
    <source>
        <dbReference type="EMBL" id="KAK0666626.1"/>
    </source>
</evidence>
<dbReference type="InterPro" id="IPR027796">
    <property type="entry name" value="OTT_1508_deam-like"/>
</dbReference>
<dbReference type="PANTHER" id="PTHR42037:SF1">
    <property type="match status" value="1"/>
</dbReference>